<dbReference type="AlphaFoldDB" id="A0A9D1MKH4"/>
<keyword evidence="4" id="KW-0732">Signal</keyword>
<evidence type="ECO:0000313" key="5">
    <source>
        <dbReference type="EMBL" id="HIU61743.1"/>
    </source>
</evidence>
<reference evidence="5" key="2">
    <citation type="journal article" date="2021" name="PeerJ">
        <title>Extensive microbial diversity within the chicken gut microbiome revealed by metagenomics and culture.</title>
        <authorList>
            <person name="Gilroy R."/>
            <person name="Ravi A."/>
            <person name="Getino M."/>
            <person name="Pursley I."/>
            <person name="Horton D.L."/>
            <person name="Alikhan N.F."/>
            <person name="Baker D."/>
            <person name="Gharbi K."/>
            <person name="Hall N."/>
            <person name="Watson M."/>
            <person name="Adriaenssens E.M."/>
            <person name="Foster-Nyarko E."/>
            <person name="Jarju S."/>
            <person name="Secka A."/>
            <person name="Antonio M."/>
            <person name="Oren A."/>
            <person name="Chaudhuri R.R."/>
            <person name="La Ragione R."/>
            <person name="Hildebrand F."/>
            <person name="Pallen M.J."/>
        </authorList>
    </citation>
    <scope>NUCLEOTIDE SEQUENCE</scope>
    <source>
        <strain evidence="5">CHK195-12923</strain>
    </source>
</reference>
<keyword evidence="3" id="KW-0378">Hydrolase</keyword>
<organism evidence="5 6">
    <name type="scientific">Candidatus Coproplasma excrementigallinarum</name>
    <dbReference type="NCBI Taxonomy" id="2840747"/>
    <lineage>
        <taxon>Bacteria</taxon>
        <taxon>Bacillati</taxon>
        <taxon>Bacillota</taxon>
        <taxon>Clostridia</taxon>
        <taxon>Eubacteriales</taxon>
        <taxon>Candidatus Coproplasma</taxon>
    </lineage>
</organism>
<evidence type="ECO:0000256" key="3">
    <source>
        <dbReference type="ARBA" id="ARBA00022801"/>
    </source>
</evidence>
<dbReference type="EMBL" id="DVNE01000037">
    <property type="protein sequence ID" value="HIU61743.1"/>
    <property type="molecule type" value="Genomic_DNA"/>
</dbReference>
<protein>
    <submittedName>
        <fullName evidence="5">Trypsin-like peptidase domain-containing protein</fullName>
    </submittedName>
</protein>
<dbReference type="GO" id="GO:0006508">
    <property type="term" value="P:proteolysis"/>
    <property type="evidence" value="ECO:0007669"/>
    <property type="project" value="UniProtKB-KW"/>
</dbReference>
<keyword evidence="2" id="KW-0645">Protease</keyword>
<sequence>MVKKSMRIFAAIAACIALIACLFLSACSFARDGRDGEDLTLMSMMEEVNEELIAQGKQPYTSILDFVEDYFGYVSDEAQEAVSEKSIINYSLLSSVAIVSEFSSGSLFEQTYSVFTGSGVIVDIDRQNGDAYIVTNAHVVCNTEGSQTEYCNSIYAYLYGSDVMDVDYFVYNNVGVQNINGIDASDIEIVGVSLTYDLAVLRVEGSEVLARSNAVAASFSEDEVFAVGERVYAIGNPQWEGLSATRGIISRESQNIHLDIATTAFRVMRTDAAINGGNSGGGLFNMRGELVGIVNSGAASVIEEDGVTINDIDNMSYALPATYARRVVQSMIDRYEENNRTFYDVRKATLGVTSVVADSYARYDGELGETVIEQTVAVDSVSAQPAMGVLRGGDILKGFSVGIVQTAIADGAYTQKNSAFSVPEDTGFRVARHYFSLDVERSYTVTDAMFAVRQGDTVEIVIERNGQTMYAYITFDSANYFRTYS</sequence>
<dbReference type="InterPro" id="IPR009003">
    <property type="entry name" value="Peptidase_S1_PA"/>
</dbReference>
<comment type="similarity">
    <text evidence="1">Belongs to the peptidase S1C family.</text>
</comment>
<dbReference type="Gene3D" id="2.40.10.10">
    <property type="entry name" value="Trypsin-like serine proteases"/>
    <property type="match status" value="2"/>
</dbReference>
<dbReference type="InterPro" id="IPR001940">
    <property type="entry name" value="Peptidase_S1C"/>
</dbReference>
<dbReference type="GO" id="GO:0004252">
    <property type="term" value="F:serine-type endopeptidase activity"/>
    <property type="evidence" value="ECO:0007669"/>
    <property type="project" value="InterPro"/>
</dbReference>
<dbReference type="PROSITE" id="PS51257">
    <property type="entry name" value="PROKAR_LIPOPROTEIN"/>
    <property type="match status" value="1"/>
</dbReference>
<evidence type="ECO:0000313" key="6">
    <source>
        <dbReference type="Proteomes" id="UP000824110"/>
    </source>
</evidence>
<dbReference type="Pfam" id="PF13365">
    <property type="entry name" value="Trypsin_2"/>
    <property type="match status" value="1"/>
</dbReference>
<dbReference type="SUPFAM" id="SSF50494">
    <property type="entry name" value="Trypsin-like serine proteases"/>
    <property type="match status" value="1"/>
</dbReference>
<dbReference type="Proteomes" id="UP000824110">
    <property type="component" value="Unassembled WGS sequence"/>
</dbReference>
<comment type="caution">
    <text evidence="5">The sequence shown here is derived from an EMBL/GenBank/DDBJ whole genome shotgun (WGS) entry which is preliminary data.</text>
</comment>
<evidence type="ECO:0000256" key="4">
    <source>
        <dbReference type="SAM" id="SignalP"/>
    </source>
</evidence>
<proteinExistence type="inferred from homology"/>
<evidence type="ECO:0000256" key="2">
    <source>
        <dbReference type="ARBA" id="ARBA00022670"/>
    </source>
</evidence>
<dbReference type="PANTHER" id="PTHR43343">
    <property type="entry name" value="PEPTIDASE S12"/>
    <property type="match status" value="1"/>
</dbReference>
<dbReference type="InterPro" id="IPR043504">
    <property type="entry name" value="Peptidase_S1_PA_chymotrypsin"/>
</dbReference>
<reference evidence="5" key="1">
    <citation type="submission" date="2020-10" db="EMBL/GenBank/DDBJ databases">
        <authorList>
            <person name="Gilroy R."/>
        </authorList>
    </citation>
    <scope>NUCLEOTIDE SEQUENCE</scope>
    <source>
        <strain evidence="5">CHK195-12923</strain>
    </source>
</reference>
<dbReference type="PRINTS" id="PR00834">
    <property type="entry name" value="PROTEASES2C"/>
</dbReference>
<dbReference type="PANTHER" id="PTHR43343:SF3">
    <property type="entry name" value="PROTEASE DO-LIKE 8, CHLOROPLASTIC"/>
    <property type="match status" value="1"/>
</dbReference>
<evidence type="ECO:0000256" key="1">
    <source>
        <dbReference type="ARBA" id="ARBA00010541"/>
    </source>
</evidence>
<dbReference type="InterPro" id="IPR051201">
    <property type="entry name" value="Chloro_Bact_Ser_Proteases"/>
</dbReference>
<feature type="chain" id="PRO_5038693121" evidence="4">
    <location>
        <begin position="31"/>
        <end position="485"/>
    </location>
</feature>
<name>A0A9D1MKH4_9FIRM</name>
<feature type="signal peptide" evidence="4">
    <location>
        <begin position="1"/>
        <end position="30"/>
    </location>
</feature>
<gene>
    <name evidence="5" type="ORF">IAB69_03750</name>
</gene>
<accession>A0A9D1MKH4</accession>